<feature type="signal peptide" evidence="2">
    <location>
        <begin position="1"/>
        <end position="28"/>
    </location>
</feature>
<keyword evidence="1" id="KW-1133">Transmembrane helix</keyword>
<dbReference type="AlphaFoldDB" id="A0A914MYK9"/>
<name>A0A914MYK9_MELIC</name>
<evidence type="ECO:0000313" key="4">
    <source>
        <dbReference type="WBParaSite" id="Minc3s02500g30340"/>
    </source>
</evidence>
<dbReference type="WBParaSite" id="Minc3s02500g30340">
    <property type="protein sequence ID" value="Minc3s02500g30340"/>
    <property type="gene ID" value="Minc3s02500g30340"/>
</dbReference>
<feature type="chain" id="PRO_5037549676" evidence="2">
    <location>
        <begin position="29"/>
        <end position="118"/>
    </location>
</feature>
<protein>
    <submittedName>
        <fullName evidence="4">Candidate secreted effector</fullName>
    </submittedName>
</protein>
<evidence type="ECO:0000313" key="3">
    <source>
        <dbReference type="Proteomes" id="UP000887563"/>
    </source>
</evidence>
<organism evidence="3 4">
    <name type="scientific">Meloidogyne incognita</name>
    <name type="common">Southern root-knot nematode worm</name>
    <name type="synonym">Oxyuris incognita</name>
    <dbReference type="NCBI Taxonomy" id="6306"/>
    <lineage>
        <taxon>Eukaryota</taxon>
        <taxon>Metazoa</taxon>
        <taxon>Ecdysozoa</taxon>
        <taxon>Nematoda</taxon>
        <taxon>Chromadorea</taxon>
        <taxon>Rhabditida</taxon>
        <taxon>Tylenchina</taxon>
        <taxon>Tylenchomorpha</taxon>
        <taxon>Tylenchoidea</taxon>
        <taxon>Meloidogynidae</taxon>
        <taxon>Meloidogyninae</taxon>
        <taxon>Meloidogyne</taxon>
        <taxon>Meloidogyne incognita group</taxon>
    </lineage>
</organism>
<keyword evidence="3" id="KW-1185">Reference proteome</keyword>
<evidence type="ECO:0000256" key="2">
    <source>
        <dbReference type="SAM" id="SignalP"/>
    </source>
</evidence>
<keyword evidence="1" id="KW-0472">Membrane</keyword>
<reference evidence="4" key="1">
    <citation type="submission" date="2022-11" db="UniProtKB">
        <authorList>
            <consortium name="WormBaseParasite"/>
        </authorList>
    </citation>
    <scope>IDENTIFICATION</scope>
</reference>
<keyword evidence="1" id="KW-0812">Transmembrane</keyword>
<proteinExistence type="predicted"/>
<feature type="transmembrane region" description="Helical" evidence="1">
    <location>
        <begin position="64"/>
        <end position="93"/>
    </location>
</feature>
<sequence>MLAPLLQQFGAVMLFVFVAQTPPPRVFSFLPQEVYLFPKLLGKCVLLSNGHFPILEEVLNIHHLLLLFSILFGLQIVLTAKFFHFPLFVIIYYIPNKYLFLNLLLLLFLIYFLVQCLE</sequence>
<dbReference type="Proteomes" id="UP000887563">
    <property type="component" value="Unplaced"/>
</dbReference>
<evidence type="ECO:0000256" key="1">
    <source>
        <dbReference type="SAM" id="Phobius"/>
    </source>
</evidence>
<keyword evidence="2" id="KW-0732">Signal</keyword>
<accession>A0A914MYK9</accession>
<feature type="transmembrane region" description="Helical" evidence="1">
    <location>
        <begin position="99"/>
        <end position="117"/>
    </location>
</feature>